<dbReference type="PANTHER" id="PTHR30136">
    <property type="entry name" value="HELIX-TURN-HELIX TRANSCRIPTIONAL REGULATOR, ICLR FAMILY"/>
    <property type="match status" value="1"/>
</dbReference>
<dbReference type="GO" id="GO:0045892">
    <property type="term" value="P:negative regulation of DNA-templated transcription"/>
    <property type="evidence" value="ECO:0007669"/>
    <property type="project" value="TreeGrafter"/>
</dbReference>
<proteinExistence type="predicted"/>
<dbReference type="Proteomes" id="UP000037392">
    <property type="component" value="Unassembled WGS sequence"/>
</dbReference>
<dbReference type="InterPro" id="IPR014757">
    <property type="entry name" value="Tscrpt_reg_IclR_C"/>
</dbReference>
<dbReference type="PROSITE" id="PS51077">
    <property type="entry name" value="HTH_ICLR"/>
    <property type="match status" value="1"/>
</dbReference>
<dbReference type="RefSeq" id="WP_007860977.1">
    <property type="nucleotide sequence ID" value="NZ_KQ235877.1"/>
</dbReference>
<organism evidence="6 7">
    <name type="scientific">[Clostridium] citroniae WAL-19142</name>
    <dbReference type="NCBI Taxonomy" id="742734"/>
    <lineage>
        <taxon>Bacteria</taxon>
        <taxon>Bacillati</taxon>
        <taxon>Bacillota</taxon>
        <taxon>Clostridia</taxon>
        <taxon>Lachnospirales</taxon>
        <taxon>Lachnospiraceae</taxon>
        <taxon>Enterocloster</taxon>
    </lineage>
</organism>
<dbReference type="PATRIC" id="fig|742734.4.peg.2077"/>
<accession>A0A0J9C932</accession>
<dbReference type="InterPro" id="IPR005471">
    <property type="entry name" value="Tscrpt_reg_IclR_N"/>
</dbReference>
<evidence type="ECO:0000256" key="2">
    <source>
        <dbReference type="ARBA" id="ARBA00023125"/>
    </source>
</evidence>
<evidence type="ECO:0000313" key="7">
    <source>
        <dbReference type="Proteomes" id="UP000037392"/>
    </source>
</evidence>
<evidence type="ECO:0000256" key="1">
    <source>
        <dbReference type="ARBA" id="ARBA00023015"/>
    </source>
</evidence>
<reference evidence="6 7" key="1">
    <citation type="submission" date="2011-04" db="EMBL/GenBank/DDBJ databases">
        <title>The Genome Sequence of Clostridium citroniae WAL-19142.</title>
        <authorList>
            <consortium name="The Broad Institute Genome Sequencing Platform"/>
            <person name="Earl A."/>
            <person name="Ward D."/>
            <person name="Feldgarden M."/>
            <person name="Gevers D."/>
            <person name="Warren Y.A."/>
            <person name="Tyrrell K.L."/>
            <person name="Citron D.M."/>
            <person name="Goldstein E.J."/>
            <person name="Daigneault M."/>
            <person name="Allen-Vercoe E."/>
            <person name="Young S.K."/>
            <person name="Zeng Q."/>
            <person name="Gargeya S."/>
            <person name="Fitzgerald M."/>
            <person name="Haas B."/>
            <person name="Abouelleil A."/>
            <person name="Alvarado L."/>
            <person name="Arachchi H.M."/>
            <person name="Berlin A."/>
            <person name="Brown A."/>
            <person name="Chapman S.B."/>
            <person name="Chen Z."/>
            <person name="Dunbar C."/>
            <person name="Freedman E."/>
            <person name="Gearin G."/>
            <person name="Gellesch M."/>
            <person name="Goldberg J."/>
            <person name="Griggs A."/>
            <person name="Gujja S."/>
            <person name="Heilman E.R."/>
            <person name="Heiman D."/>
            <person name="Howarth C."/>
            <person name="Larson L."/>
            <person name="Lui A."/>
            <person name="MacDonald P.J."/>
            <person name="Mehta T."/>
            <person name="Montmayeur A."/>
            <person name="Murphy C."/>
            <person name="Neiman D."/>
            <person name="Pearson M."/>
            <person name="Priest M."/>
            <person name="Roberts A."/>
            <person name="Saif S."/>
            <person name="Shea T."/>
            <person name="Shenoy N."/>
            <person name="Sisk P."/>
            <person name="Stolte C."/>
            <person name="Sykes S."/>
            <person name="White J."/>
            <person name="Yandava C."/>
            <person name="Wortman J."/>
            <person name="Nusbaum C."/>
            <person name="Birren B."/>
        </authorList>
    </citation>
    <scope>NUCLEOTIDE SEQUENCE [LARGE SCALE GENOMIC DNA]</scope>
    <source>
        <strain evidence="6 7">WAL-19142</strain>
    </source>
</reference>
<dbReference type="GO" id="GO:0003677">
    <property type="term" value="F:DNA binding"/>
    <property type="evidence" value="ECO:0007669"/>
    <property type="project" value="UniProtKB-KW"/>
</dbReference>
<dbReference type="Gene3D" id="3.30.450.40">
    <property type="match status" value="1"/>
</dbReference>
<dbReference type="Pfam" id="PF09339">
    <property type="entry name" value="HTH_IclR"/>
    <property type="match status" value="1"/>
</dbReference>
<keyword evidence="3" id="KW-0804">Transcription</keyword>
<keyword evidence="2" id="KW-0238">DNA-binding</keyword>
<evidence type="ECO:0000259" key="5">
    <source>
        <dbReference type="PROSITE" id="PS51078"/>
    </source>
</evidence>
<evidence type="ECO:0000259" key="4">
    <source>
        <dbReference type="PROSITE" id="PS51077"/>
    </source>
</evidence>
<dbReference type="PANTHER" id="PTHR30136:SF24">
    <property type="entry name" value="HTH-TYPE TRANSCRIPTIONAL REPRESSOR ALLR"/>
    <property type="match status" value="1"/>
</dbReference>
<dbReference type="PROSITE" id="PS51078">
    <property type="entry name" value="ICLR_ED"/>
    <property type="match status" value="1"/>
</dbReference>
<dbReference type="EMBL" id="ADLK01000018">
    <property type="protein sequence ID" value="KMW20876.1"/>
    <property type="molecule type" value="Genomic_DNA"/>
</dbReference>
<evidence type="ECO:0008006" key="8">
    <source>
        <dbReference type="Google" id="ProtNLM"/>
    </source>
</evidence>
<comment type="caution">
    <text evidence="6">The sequence shown here is derived from an EMBL/GenBank/DDBJ whole genome shotgun (WGS) entry which is preliminary data.</text>
</comment>
<name>A0A0J9C932_9FIRM</name>
<dbReference type="Gene3D" id="1.10.10.10">
    <property type="entry name" value="Winged helix-like DNA-binding domain superfamily/Winged helix DNA-binding domain"/>
    <property type="match status" value="1"/>
</dbReference>
<evidence type="ECO:0000256" key="3">
    <source>
        <dbReference type="ARBA" id="ARBA00023163"/>
    </source>
</evidence>
<dbReference type="AlphaFoldDB" id="A0A0J9C932"/>
<sequence length="280" mass="31242">MILNEYQIPGRPGRAGTEYGAGQNMARETIQSVERTFQVIELLAEKGAMGVREIGHETGLHSTVVHRVLGTLVDMGYADQEAETGRYLLTYKMLAVGNCIQERNSAVKLAHPYLAALSEECRETVHFVERAGTNIRYIDKITPTANMFATGSHVGLEFPLAGTAVGKAILAELSEEEVKAVWQDSHIVQYTAHTICDLDRLLSELKDTRKTGFAYDREEREAGLFCVGVSVPDYRGMYNYGISISAPLARMQDERLEEVKQKLWDTRERITSIIGARRKG</sequence>
<dbReference type="InterPro" id="IPR036388">
    <property type="entry name" value="WH-like_DNA-bd_sf"/>
</dbReference>
<dbReference type="Pfam" id="PF01614">
    <property type="entry name" value="IclR_C"/>
    <property type="match status" value="1"/>
</dbReference>
<protein>
    <recommendedName>
        <fullName evidence="8">HTH iclR-type domain-containing protein</fullName>
    </recommendedName>
</protein>
<dbReference type="GeneID" id="93166259"/>
<dbReference type="InterPro" id="IPR050707">
    <property type="entry name" value="HTH_MetabolicPath_Reg"/>
</dbReference>
<feature type="domain" description="IclR-ED" evidence="5">
    <location>
        <begin position="92"/>
        <end position="276"/>
    </location>
</feature>
<dbReference type="SMART" id="SM00346">
    <property type="entry name" value="HTH_ICLR"/>
    <property type="match status" value="1"/>
</dbReference>
<keyword evidence="1" id="KW-0805">Transcription regulation</keyword>
<dbReference type="SUPFAM" id="SSF55781">
    <property type="entry name" value="GAF domain-like"/>
    <property type="match status" value="1"/>
</dbReference>
<feature type="domain" description="HTH iclR-type" evidence="4">
    <location>
        <begin position="30"/>
        <end position="91"/>
    </location>
</feature>
<dbReference type="SUPFAM" id="SSF46785">
    <property type="entry name" value="Winged helix' DNA-binding domain"/>
    <property type="match status" value="1"/>
</dbReference>
<gene>
    <name evidence="6" type="ORF">HMPREF9470_01935</name>
</gene>
<dbReference type="InterPro" id="IPR029016">
    <property type="entry name" value="GAF-like_dom_sf"/>
</dbReference>
<evidence type="ECO:0000313" key="6">
    <source>
        <dbReference type="EMBL" id="KMW20876.1"/>
    </source>
</evidence>
<dbReference type="InterPro" id="IPR036390">
    <property type="entry name" value="WH_DNA-bd_sf"/>
</dbReference>
<dbReference type="GO" id="GO:0003700">
    <property type="term" value="F:DNA-binding transcription factor activity"/>
    <property type="evidence" value="ECO:0007669"/>
    <property type="project" value="TreeGrafter"/>
</dbReference>